<evidence type="ECO:0000313" key="4">
    <source>
        <dbReference type="WBParaSite" id="SBAD_0000180601-mRNA-1"/>
    </source>
</evidence>
<dbReference type="WBParaSite" id="SBAD_0000180601-mRNA-1">
    <property type="protein sequence ID" value="SBAD_0000180601-mRNA-1"/>
    <property type="gene ID" value="SBAD_0000180601"/>
</dbReference>
<dbReference type="PROSITE" id="PS50213">
    <property type="entry name" value="FAS1"/>
    <property type="match status" value="3"/>
</dbReference>
<dbReference type="InterPro" id="IPR036378">
    <property type="entry name" value="FAS1_dom_sf"/>
</dbReference>
<dbReference type="OrthoDB" id="286301at2759"/>
<dbReference type="PANTHER" id="PTHR10900:SF120">
    <property type="entry name" value="MUCIN-5AC-RELATED"/>
    <property type="match status" value="1"/>
</dbReference>
<accession>A0A183IDM4</accession>
<dbReference type="EMBL" id="UZAM01006926">
    <property type="protein sequence ID" value="VDO95274.1"/>
    <property type="molecule type" value="Genomic_DNA"/>
</dbReference>
<reference evidence="2 3" key="2">
    <citation type="submission" date="2018-11" db="EMBL/GenBank/DDBJ databases">
        <authorList>
            <consortium name="Pathogen Informatics"/>
        </authorList>
    </citation>
    <scope>NUCLEOTIDE SEQUENCE [LARGE SCALE GENOMIC DNA]</scope>
</reference>
<feature type="domain" description="FAS1" evidence="1">
    <location>
        <begin position="1"/>
        <end position="137"/>
    </location>
</feature>
<dbReference type="GO" id="GO:0030198">
    <property type="term" value="P:extracellular matrix organization"/>
    <property type="evidence" value="ECO:0007669"/>
    <property type="project" value="TreeGrafter"/>
</dbReference>
<protein>
    <submittedName>
        <fullName evidence="4">FAS1 domain-containing protein</fullName>
    </submittedName>
</protein>
<dbReference type="AlphaFoldDB" id="A0A183IDM4"/>
<evidence type="ECO:0000313" key="2">
    <source>
        <dbReference type="EMBL" id="VDO95274.1"/>
    </source>
</evidence>
<dbReference type="GO" id="GO:0031012">
    <property type="term" value="C:extracellular matrix"/>
    <property type="evidence" value="ECO:0007669"/>
    <property type="project" value="TreeGrafter"/>
</dbReference>
<dbReference type="PANTHER" id="PTHR10900">
    <property type="entry name" value="PERIOSTIN-RELATED"/>
    <property type="match status" value="1"/>
</dbReference>
<keyword evidence="3" id="KW-1185">Reference proteome</keyword>
<dbReference type="Pfam" id="PF02469">
    <property type="entry name" value="Fasciclin"/>
    <property type="match status" value="2"/>
</dbReference>
<name>A0A183IDM4_9BILA</name>
<dbReference type="Proteomes" id="UP000270296">
    <property type="component" value="Unassembled WGS sequence"/>
</dbReference>
<dbReference type="InterPro" id="IPR000782">
    <property type="entry name" value="FAS1_domain"/>
</dbReference>
<sequence length="339" mass="38502">MNNGTFTCQMITDAAFVLSEEHLRLVLCLLGEHYLNEKLFSRADISSVVSLDSRDKMHYIKSIVRGHLTPGWLHLYDVESNQVVDSLEPNSKLRFTKTWTHEFFHPPLPQMLVNCAPILDDTVTTTNGIVHVIDRVLTPVNRNLWQLIENDPRFSIMKSLAGNETQVLLSNSEKLSTLLAFTDDAVNKLPEAERDKAEIKDVEPEVAKALLSNQIATGKLFIPEDDFEADVETLNHDKFRVTYDWQGLDQDPQIACMDIRQKNIETCDGIIHFVPKPLPVYKGTLMDQLRKNENFSEFVRLAEAAGVDKRLEDPSTQSTLLLFTNDDTDDDFLAFHLGS</sequence>
<evidence type="ECO:0000313" key="3">
    <source>
        <dbReference type="Proteomes" id="UP000270296"/>
    </source>
</evidence>
<dbReference type="Gene3D" id="2.30.180.10">
    <property type="entry name" value="FAS1 domain"/>
    <property type="match status" value="2"/>
</dbReference>
<proteinExistence type="predicted"/>
<feature type="domain" description="FAS1" evidence="1">
    <location>
        <begin position="141"/>
        <end position="278"/>
    </location>
</feature>
<dbReference type="InterPro" id="IPR050904">
    <property type="entry name" value="Adhesion/Biosynth-related"/>
</dbReference>
<feature type="domain" description="FAS1" evidence="1">
    <location>
        <begin position="282"/>
        <end position="339"/>
    </location>
</feature>
<dbReference type="GO" id="GO:0050839">
    <property type="term" value="F:cell adhesion molecule binding"/>
    <property type="evidence" value="ECO:0007669"/>
    <property type="project" value="TreeGrafter"/>
</dbReference>
<dbReference type="GO" id="GO:0007155">
    <property type="term" value="P:cell adhesion"/>
    <property type="evidence" value="ECO:0007669"/>
    <property type="project" value="TreeGrafter"/>
</dbReference>
<dbReference type="SMART" id="SM00554">
    <property type="entry name" value="FAS1"/>
    <property type="match status" value="2"/>
</dbReference>
<dbReference type="GO" id="GO:0005615">
    <property type="term" value="C:extracellular space"/>
    <property type="evidence" value="ECO:0007669"/>
    <property type="project" value="TreeGrafter"/>
</dbReference>
<dbReference type="SUPFAM" id="SSF82153">
    <property type="entry name" value="FAS1 domain"/>
    <property type="match status" value="2"/>
</dbReference>
<organism evidence="4">
    <name type="scientific">Soboliphyme baturini</name>
    <dbReference type="NCBI Taxonomy" id="241478"/>
    <lineage>
        <taxon>Eukaryota</taxon>
        <taxon>Metazoa</taxon>
        <taxon>Ecdysozoa</taxon>
        <taxon>Nematoda</taxon>
        <taxon>Enoplea</taxon>
        <taxon>Dorylaimia</taxon>
        <taxon>Dioctophymatida</taxon>
        <taxon>Dioctophymatoidea</taxon>
        <taxon>Soboliphymatidae</taxon>
        <taxon>Soboliphyme</taxon>
    </lineage>
</organism>
<gene>
    <name evidence="2" type="ORF">SBAD_LOCUS1718</name>
</gene>
<evidence type="ECO:0000259" key="1">
    <source>
        <dbReference type="PROSITE" id="PS50213"/>
    </source>
</evidence>
<reference evidence="4" key="1">
    <citation type="submission" date="2016-06" db="UniProtKB">
        <authorList>
            <consortium name="WormBaseParasite"/>
        </authorList>
    </citation>
    <scope>IDENTIFICATION</scope>
</reference>